<sequence length="211" mass="23221">MMTSRIHVIFDPLCGWCYALHPALHLLAGLETDAAREIVLHPGLLFQAPTTIAHGYRQHILAADQRIAELSGVRFGAAYQDKIRHAATLQFDSRAPSAAVMAMAADNVYAGMTMLAAVQDAHYVHAQDVSDLAVLTRLALAQGMAEQAFLQRYQAQYAALPVTAADTHRLMREAGIHGFPGLVLEQDGRWQTLDHQSAYGRPQQWLAQLQL</sequence>
<dbReference type="Proteomes" id="UP000613113">
    <property type="component" value="Unassembled WGS sequence"/>
</dbReference>
<dbReference type="CDD" id="cd03025">
    <property type="entry name" value="DsbA_FrnE_like"/>
    <property type="match status" value="1"/>
</dbReference>
<feature type="domain" description="DSBA-like thioredoxin" evidence="1">
    <location>
        <begin position="6"/>
        <end position="188"/>
    </location>
</feature>
<proteinExistence type="predicted"/>
<comment type="caution">
    <text evidence="2">The sequence shown here is derived from an EMBL/GenBank/DDBJ whole genome shotgun (WGS) entry which is preliminary data.</text>
</comment>
<keyword evidence="3" id="KW-1185">Reference proteome</keyword>
<dbReference type="Pfam" id="PF01323">
    <property type="entry name" value="DSBA"/>
    <property type="match status" value="1"/>
</dbReference>
<protein>
    <submittedName>
        <fullName evidence="2">DsbA family protein</fullName>
    </submittedName>
</protein>
<organism evidence="2 3">
    <name type="scientific">Undibacterium griseum</name>
    <dbReference type="NCBI Taxonomy" id="2762295"/>
    <lineage>
        <taxon>Bacteria</taxon>
        <taxon>Pseudomonadati</taxon>
        <taxon>Pseudomonadota</taxon>
        <taxon>Betaproteobacteria</taxon>
        <taxon>Burkholderiales</taxon>
        <taxon>Oxalobacteraceae</taxon>
        <taxon>Undibacterium</taxon>
    </lineage>
</organism>
<evidence type="ECO:0000313" key="2">
    <source>
        <dbReference type="EMBL" id="MBC3885300.1"/>
    </source>
</evidence>
<accession>A0ABR6YN26</accession>
<evidence type="ECO:0000313" key="3">
    <source>
        <dbReference type="Proteomes" id="UP000613113"/>
    </source>
</evidence>
<dbReference type="EMBL" id="JACOGC010000003">
    <property type="protein sequence ID" value="MBC3885300.1"/>
    <property type="molecule type" value="Genomic_DNA"/>
</dbReference>
<dbReference type="InterPro" id="IPR036249">
    <property type="entry name" value="Thioredoxin-like_sf"/>
</dbReference>
<name>A0ABR6YN26_9BURK</name>
<dbReference type="Gene3D" id="3.40.30.10">
    <property type="entry name" value="Glutaredoxin"/>
    <property type="match status" value="1"/>
</dbReference>
<reference evidence="2 3" key="1">
    <citation type="submission" date="2020-08" db="EMBL/GenBank/DDBJ databases">
        <title>Novel species isolated from subtropical streams in China.</title>
        <authorList>
            <person name="Lu H."/>
        </authorList>
    </citation>
    <scope>NUCLEOTIDE SEQUENCE [LARGE SCALE GENOMIC DNA]</scope>
    <source>
        <strain evidence="2 3">FT31W</strain>
    </source>
</reference>
<dbReference type="SUPFAM" id="SSF52833">
    <property type="entry name" value="Thioredoxin-like"/>
    <property type="match status" value="1"/>
</dbReference>
<dbReference type="InterPro" id="IPR001853">
    <property type="entry name" value="DSBA-like_thioredoxin_dom"/>
</dbReference>
<evidence type="ECO:0000259" key="1">
    <source>
        <dbReference type="Pfam" id="PF01323"/>
    </source>
</evidence>
<gene>
    <name evidence="2" type="ORF">H8K27_09185</name>
</gene>
<dbReference type="RefSeq" id="WP_186862881.1">
    <property type="nucleotide sequence ID" value="NZ_JACOGC010000003.1"/>
</dbReference>